<dbReference type="GO" id="GO:0016151">
    <property type="term" value="F:nickel cation binding"/>
    <property type="evidence" value="ECO:0007669"/>
    <property type="project" value="UniProtKB-UniRule"/>
</dbReference>
<dbReference type="PANTHER" id="PTHR34535:SF3">
    <property type="entry name" value="HYDROGENASE MATURATION FACTOR HYPA"/>
    <property type="match status" value="1"/>
</dbReference>
<dbReference type="PROSITE" id="PS01249">
    <property type="entry name" value="HYPA"/>
    <property type="match status" value="1"/>
</dbReference>
<evidence type="ECO:0000313" key="6">
    <source>
        <dbReference type="EMBL" id="PAV06782.1"/>
    </source>
</evidence>
<dbReference type="PANTHER" id="PTHR34535">
    <property type="entry name" value="HYDROGENASE MATURATION FACTOR HYPA"/>
    <property type="match status" value="1"/>
</dbReference>
<dbReference type="GO" id="GO:0051604">
    <property type="term" value="P:protein maturation"/>
    <property type="evidence" value="ECO:0007669"/>
    <property type="project" value="InterPro"/>
</dbReference>
<accession>A0A2A2HBJ0</accession>
<dbReference type="InterPro" id="IPR020538">
    <property type="entry name" value="Hydgase_Ni_incorp_HypA/HybF_CS"/>
</dbReference>
<dbReference type="EMBL" id="LWMS01000006">
    <property type="protein sequence ID" value="PWL08897.1"/>
    <property type="molecule type" value="Genomic_DNA"/>
</dbReference>
<dbReference type="NCBIfam" id="NF001976">
    <property type="entry name" value="PRK00762.1"/>
    <property type="match status" value="1"/>
</dbReference>
<dbReference type="GO" id="GO:0008270">
    <property type="term" value="F:zinc ion binding"/>
    <property type="evidence" value="ECO:0007669"/>
    <property type="project" value="UniProtKB-UniRule"/>
</dbReference>
<dbReference type="EMBL" id="LMVN01000026">
    <property type="protein sequence ID" value="PAV06782.1"/>
    <property type="molecule type" value="Genomic_DNA"/>
</dbReference>
<dbReference type="Proteomes" id="UP000217528">
    <property type="component" value="Unassembled WGS sequence"/>
</dbReference>
<evidence type="ECO:0000256" key="1">
    <source>
        <dbReference type="ARBA" id="ARBA00010748"/>
    </source>
</evidence>
<dbReference type="NCBIfam" id="TIGR00100">
    <property type="entry name" value="hypA"/>
    <property type="match status" value="1"/>
</dbReference>
<evidence type="ECO:0000256" key="5">
    <source>
        <dbReference type="HAMAP-Rule" id="MF_00213"/>
    </source>
</evidence>
<name>A0A2A2HBJ0_9EURY</name>
<dbReference type="PIRSF" id="PIRSF004761">
    <property type="entry name" value="Hydrgn_mat_HypA"/>
    <property type="match status" value="1"/>
</dbReference>
<dbReference type="Gene3D" id="3.30.2320.80">
    <property type="match status" value="1"/>
</dbReference>
<dbReference type="Proteomes" id="UP000246004">
    <property type="component" value="Unassembled WGS sequence"/>
</dbReference>
<comment type="function">
    <text evidence="5">Involved in the maturation of [NiFe] hydrogenases. Required for nickel insertion into the metal center of the hydrogenase.</text>
</comment>
<dbReference type="Pfam" id="PF01155">
    <property type="entry name" value="HypA"/>
    <property type="match status" value="1"/>
</dbReference>
<comment type="similarity">
    <text evidence="1 5">Belongs to the HypA/HybF family.</text>
</comment>
<feature type="binding site" evidence="5">
    <location>
        <position position="76"/>
    </location>
    <ligand>
        <name>Zn(2+)</name>
        <dbReference type="ChEBI" id="CHEBI:29105"/>
    </ligand>
</feature>
<feature type="binding site" evidence="5">
    <location>
        <position position="100"/>
    </location>
    <ligand>
        <name>Zn(2+)</name>
        <dbReference type="ChEBI" id="CHEBI:29105"/>
    </ligand>
</feature>
<dbReference type="AlphaFoldDB" id="A0A2A2HBJ0"/>
<evidence type="ECO:0000256" key="4">
    <source>
        <dbReference type="ARBA" id="ARBA00022833"/>
    </source>
</evidence>
<evidence type="ECO:0000256" key="3">
    <source>
        <dbReference type="ARBA" id="ARBA00022723"/>
    </source>
</evidence>
<organism evidence="6 8">
    <name type="scientific">Methanosphaera cuniculi</name>
    <dbReference type="NCBI Taxonomy" id="1077256"/>
    <lineage>
        <taxon>Archaea</taxon>
        <taxon>Methanobacteriati</taxon>
        <taxon>Methanobacteriota</taxon>
        <taxon>Methanomada group</taxon>
        <taxon>Methanobacteria</taxon>
        <taxon>Methanobacteriales</taxon>
        <taxon>Methanobacteriaceae</taxon>
        <taxon>Methanosphaera</taxon>
    </lineage>
</organism>
<sequence length="128" mass="14467">MHELAMATSMVEAIIDTAEKNDAIKITQAVLDVGELTMLNPEQLRFMMDVIREDTIFEDAEIIINMIPIEIECDKCGFKGKSKTDENMDHLMAVATCPKCDNTRINIIEGRECSIKTIKIEKEDEEDA</sequence>
<evidence type="ECO:0000313" key="7">
    <source>
        <dbReference type="EMBL" id="PWL08897.1"/>
    </source>
</evidence>
<keyword evidence="3 5" id="KW-0479">Metal-binding</keyword>
<evidence type="ECO:0000313" key="9">
    <source>
        <dbReference type="Proteomes" id="UP000246004"/>
    </source>
</evidence>
<evidence type="ECO:0000256" key="2">
    <source>
        <dbReference type="ARBA" id="ARBA00022596"/>
    </source>
</evidence>
<gene>
    <name evidence="5 6" type="primary">hypA</name>
    <name evidence="6" type="ORF">ASJ82_06440</name>
    <name evidence="7" type="ORF">MSCUN_02240</name>
</gene>
<dbReference type="RefSeq" id="WP_095609214.1">
    <property type="nucleotide sequence ID" value="NZ_CAUHCB010000003.1"/>
</dbReference>
<feature type="binding site" evidence="5">
    <location>
        <position position="73"/>
    </location>
    <ligand>
        <name>Zn(2+)</name>
        <dbReference type="ChEBI" id="CHEBI:29105"/>
    </ligand>
</feature>
<dbReference type="OrthoDB" id="36835at2157"/>
<reference evidence="7 9" key="1">
    <citation type="submission" date="2016-04" db="EMBL/GenBank/DDBJ databases">
        <title>Genome sequence of Methanosphaera cuniculi DSM 4103.</title>
        <authorList>
            <person name="Poehlein A."/>
            <person name="Seedorf H."/>
            <person name="Daniel R."/>
        </authorList>
    </citation>
    <scope>NUCLEOTIDE SEQUENCE [LARGE SCALE GENOMIC DNA]</scope>
    <source>
        <strain evidence="7 9">DSM 4103</strain>
    </source>
</reference>
<protein>
    <recommendedName>
        <fullName evidence="5">Hydrogenase maturation factor HypA</fullName>
    </recommendedName>
</protein>
<dbReference type="HAMAP" id="MF_00213">
    <property type="entry name" value="HypA_HybF"/>
    <property type="match status" value="1"/>
</dbReference>
<feature type="binding site" evidence="5">
    <location>
        <position position="97"/>
    </location>
    <ligand>
        <name>Zn(2+)</name>
        <dbReference type="ChEBI" id="CHEBI:29105"/>
    </ligand>
</feature>
<evidence type="ECO:0000313" key="8">
    <source>
        <dbReference type="Proteomes" id="UP000217528"/>
    </source>
</evidence>
<proteinExistence type="inferred from homology"/>
<keyword evidence="4 5" id="KW-0862">Zinc</keyword>
<keyword evidence="8" id="KW-1185">Reference proteome</keyword>
<feature type="binding site" evidence="5">
    <location>
        <position position="2"/>
    </location>
    <ligand>
        <name>Ni(2+)</name>
        <dbReference type="ChEBI" id="CHEBI:49786"/>
    </ligand>
</feature>
<keyword evidence="2 5" id="KW-0533">Nickel</keyword>
<dbReference type="InterPro" id="IPR000688">
    <property type="entry name" value="HypA/HybF"/>
</dbReference>
<reference evidence="6 8" key="2">
    <citation type="journal article" date="2017" name="BMC Genomics">
        <title>Genomic analysis of methanogenic archaea reveals a shift towards energy conservation.</title>
        <authorList>
            <person name="Gilmore S.P."/>
            <person name="Henske J.K."/>
            <person name="Sexton J.A."/>
            <person name="Solomon K.V."/>
            <person name="Seppala S."/>
            <person name="Yoo J.I."/>
            <person name="Huyett L.M."/>
            <person name="Pressman A."/>
            <person name="Cogan J.Z."/>
            <person name="Kivenson V."/>
            <person name="Peng X."/>
            <person name="Tan Y."/>
            <person name="Valentine D.L."/>
            <person name="O'Malley M.A."/>
        </authorList>
    </citation>
    <scope>NUCLEOTIDE SEQUENCE [LARGE SCALE GENOMIC DNA]</scope>
    <source>
        <strain evidence="6 8">1R-7</strain>
    </source>
</reference>
<comment type="caution">
    <text evidence="6">The sequence shown here is derived from an EMBL/GenBank/DDBJ whole genome shotgun (WGS) entry which is preliminary data.</text>
</comment>